<dbReference type="EMBL" id="CAJJDN010000151">
    <property type="protein sequence ID" value="CAD8124513.1"/>
    <property type="molecule type" value="Genomic_DNA"/>
</dbReference>
<protein>
    <recommendedName>
        <fullName evidence="9">Apyrase</fullName>
    </recommendedName>
</protein>
<evidence type="ECO:0000256" key="3">
    <source>
        <dbReference type="PIRSR" id="PIRSR600407-1"/>
    </source>
</evidence>
<evidence type="ECO:0000256" key="2">
    <source>
        <dbReference type="ARBA" id="ARBA00022801"/>
    </source>
</evidence>
<organism evidence="7 8">
    <name type="scientific">Paramecium sonneborni</name>
    <dbReference type="NCBI Taxonomy" id="65129"/>
    <lineage>
        <taxon>Eukaryota</taxon>
        <taxon>Sar</taxon>
        <taxon>Alveolata</taxon>
        <taxon>Ciliophora</taxon>
        <taxon>Intramacronucleata</taxon>
        <taxon>Oligohymenophorea</taxon>
        <taxon>Peniculida</taxon>
        <taxon>Parameciidae</taxon>
        <taxon>Paramecium</taxon>
    </lineage>
</organism>
<reference evidence="7" key="1">
    <citation type="submission" date="2021-01" db="EMBL/GenBank/DDBJ databases">
        <authorList>
            <consortium name="Genoscope - CEA"/>
            <person name="William W."/>
        </authorList>
    </citation>
    <scope>NUCLEOTIDE SEQUENCE</scope>
</reference>
<dbReference type="PANTHER" id="PTHR11782">
    <property type="entry name" value="ADENOSINE/GUANOSINE DIPHOSPHATASE"/>
    <property type="match status" value="1"/>
</dbReference>
<feature type="binding site" evidence="4">
    <location>
        <begin position="263"/>
        <end position="267"/>
    </location>
    <ligand>
        <name>ATP</name>
        <dbReference type="ChEBI" id="CHEBI:30616"/>
    </ligand>
</feature>
<evidence type="ECO:0000256" key="1">
    <source>
        <dbReference type="ARBA" id="ARBA00009283"/>
    </source>
</evidence>
<evidence type="ECO:0000256" key="5">
    <source>
        <dbReference type="SAM" id="MobiDB-lite"/>
    </source>
</evidence>
<dbReference type="GO" id="GO:0009134">
    <property type="term" value="P:nucleoside diphosphate catabolic process"/>
    <property type="evidence" value="ECO:0007669"/>
    <property type="project" value="TreeGrafter"/>
</dbReference>
<evidence type="ECO:0000313" key="8">
    <source>
        <dbReference type="Proteomes" id="UP000692954"/>
    </source>
</evidence>
<feature type="compositionally biased region" description="Basic and acidic residues" evidence="5">
    <location>
        <begin position="27"/>
        <end position="45"/>
    </location>
</feature>
<keyword evidence="8" id="KW-1185">Reference proteome</keyword>
<dbReference type="PANTHER" id="PTHR11782:SF83">
    <property type="entry name" value="GUANOSINE-DIPHOSPHATASE"/>
    <property type="match status" value="1"/>
</dbReference>
<dbReference type="GO" id="GO:0017110">
    <property type="term" value="F:nucleoside diphosphate phosphatase activity"/>
    <property type="evidence" value="ECO:0007669"/>
    <property type="project" value="TreeGrafter"/>
</dbReference>
<dbReference type="AlphaFoldDB" id="A0A8S1RAU9"/>
<feature type="signal peptide" evidence="6">
    <location>
        <begin position="1"/>
        <end position="20"/>
    </location>
</feature>
<dbReference type="GO" id="GO:0005524">
    <property type="term" value="F:ATP binding"/>
    <property type="evidence" value="ECO:0007669"/>
    <property type="project" value="UniProtKB-KW"/>
</dbReference>
<gene>
    <name evidence="7" type="ORF">PSON_ATCC_30995.1.T1510114</name>
</gene>
<keyword evidence="6" id="KW-0732">Signal</keyword>
<proteinExistence type="inferred from homology"/>
<dbReference type="Proteomes" id="UP000692954">
    <property type="component" value="Unassembled WGS sequence"/>
</dbReference>
<dbReference type="CDD" id="cd24003">
    <property type="entry name" value="ASKHA_NBD_GDA1_CD39_NTPase"/>
    <property type="match status" value="1"/>
</dbReference>
<evidence type="ECO:0000313" key="7">
    <source>
        <dbReference type="EMBL" id="CAD8124513.1"/>
    </source>
</evidence>
<keyword evidence="4" id="KW-0067">ATP-binding</keyword>
<sequence length="530" mass="60401">MKSQLAILILLLIVVAQTRRINFLGHRNEDENENKGDGEESHGNGEESNGNEGEESDGNEGEESGQKDSGDEGSNNDGSCSNSSGSTGSEPFEQETCKGVMFDAGSSGTRVFVYIWPCRLFNYANPEIEITQKAPSVKVNPGISHYGDNISGLREYFKPLIEFANEHVEEEVRHRTPILLGATAGMRILDWSQQYDVMEEVRSILRESGYLFESSDWARIISGKDEGAYLWLSVNYLKGYFASNNIDEQGRLIESYTTIDIGGASTQLADDINEEDQYYLSYDDEYQTDYHTFDTSIYNISLYSHSWLYFGQDQARIQINKFLRNLHKRSSSFQNPCFLKGYKSQFNDDVEVIGTGNPNDCKDLIDLYLLGFNSTCDQCALQESYIPTIRSDSKLYAGGSAEFVAKVFNDDDDFTWTQFEFFDEFCQKEFDEKNDDKYYPTQCFLGLYVQELLANGYRIPSDTLIETGKINKVEPSWTLAAIFDQIDDNESCSDSPHCNLRRHMKKWRKDSFHPSMKERKRNAPLSNLVQ</sequence>
<dbReference type="OrthoDB" id="6372431at2759"/>
<evidence type="ECO:0000256" key="4">
    <source>
        <dbReference type="PIRSR" id="PIRSR600407-2"/>
    </source>
</evidence>
<feature type="active site" description="Proton acceptor" evidence="3">
    <location>
        <position position="226"/>
    </location>
</feature>
<dbReference type="GO" id="GO:0016020">
    <property type="term" value="C:membrane"/>
    <property type="evidence" value="ECO:0007669"/>
    <property type="project" value="TreeGrafter"/>
</dbReference>
<keyword evidence="4" id="KW-0547">Nucleotide-binding</keyword>
<comment type="similarity">
    <text evidence="1">Belongs to the GDA1/CD39 NTPase family.</text>
</comment>
<evidence type="ECO:0000256" key="6">
    <source>
        <dbReference type="SAM" id="SignalP"/>
    </source>
</evidence>
<name>A0A8S1RAU9_9CILI</name>
<feature type="compositionally biased region" description="Low complexity" evidence="5">
    <location>
        <begin position="72"/>
        <end position="89"/>
    </location>
</feature>
<dbReference type="Pfam" id="PF01150">
    <property type="entry name" value="GDA1_CD39"/>
    <property type="match status" value="1"/>
</dbReference>
<comment type="caution">
    <text evidence="7">The sequence shown here is derived from an EMBL/GenBank/DDBJ whole genome shotgun (WGS) entry which is preliminary data.</text>
</comment>
<feature type="compositionally biased region" description="Acidic residues" evidence="5">
    <location>
        <begin position="52"/>
        <end position="63"/>
    </location>
</feature>
<feature type="region of interest" description="Disordered" evidence="5">
    <location>
        <begin position="27"/>
        <end position="92"/>
    </location>
</feature>
<evidence type="ECO:0008006" key="9">
    <source>
        <dbReference type="Google" id="ProtNLM"/>
    </source>
</evidence>
<feature type="chain" id="PRO_5035717951" description="Apyrase" evidence="6">
    <location>
        <begin position="21"/>
        <end position="530"/>
    </location>
</feature>
<accession>A0A8S1RAU9</accession>
<keyword evidence="2" id="KW-0378">Hydrolase</keyword>
<dbReference type="InterPro" id="IPR000407">
    <property type="entry name" value="GDA1_CD39_NTPase"/>
</dbReference>